<dbReference type="SUPFAM" id="SSF89372">
    <property type="entry name" value="Fucose-specific lectin"/>
    <property type="match status" value="1"/>
</dbReference>
<dbReference type="Proteomes" id="UP000242367">
    <property type="component" value="Unassembled WGS sequence"/>
</dbReference>
<proteinExistence type="predicted"/>
<evidence type="ECO:0000313" key="3">
    <source>
        <dbReference type="EMBL" id="POM26777.1"/>
    </source>
</evidence>
<keyword evidence="2" id="KW-0732">Signal</keyword>
<feature type="signal peptide" evidence="2">
    <location>
        <begin position="1"/>
        <end position="22"/>
    </location>
</feature>
<accession>A0A2P4UP01</accession>
<sequence length="356" mass="36607" precursor="true">MRRNAVLAGATALVLGSGTVFAPSALATGWRNISSSALKYDGSLDRVDFASKSVGWAVGASGSFFSPTARIVRWTGTSWTGQKSPVGFAPTDVAAASASRAWIVGYNLTGPVSVYWNGSKWTQVSFPLVGLPTQVSAGTDGAAYAITGVDVSSGGPAAILRWTGSGWLDPKVPLPASTSIVGVDVRSKSDVWLAGTTTNGTTVTGLVVHYDGKSWKQLKIPGSLGTPTNRAVLTRIVANSATNVYVLRAKQNAQSTNALLHYDGKTWKTANLPGAQTPVGLSSDGKGGAIVIPATSTGRTTYYRYDGKAWTTARGPSRAGTLTVGDADARPGTSGVASAGTASNGSSRVPFIEYLG</sequence>
<dbReference type="RefSeq" id="WP_103561694.1">
    <property type="nucleotide sequence ID" value="NZ_MTBP01000001.1"/>
</dbReference>
<evidence type="ECO:0000256" key="2">
    <source>
        <dbReference type="SAM" id="SignalP"/>
    </source>
</evidence>
<evidence type="ECO:0000313" key="4">
    <source>
        <dbReference type="Proteomes" id="UP000242367"/>
    </source>
</evidence>
<feature type="region of interest" description="Disordered" evidence="1">
    <location>
        <begin position="314"/>
        <end position="344"/>
    </location>
</feature>
<dbReference type="EMBL" id="MTBP01000001">
    <property type="protein sequence ID" value="POM26777.1"/>
    <property type="molecule type" value="Genomic_DNA"/>
</dbReference>
<reference evidence="3 4" key="1">
    <citation type="journal article" date="2017" name="Chemistry">
        <title>Isolation, Biosynthesis and Chemical Modifications of Rubterolones A-F: Rare Tropolone Alkaloids from Actinomadura sp. 5-2.</title>
        <authorList>
            <person name="Guo H."/>
            <person name="Benndorf R."/>
            <person name="Leichnitz D."/>
            <person name="Klassen J.L."/>
            <person name="Vollmers J."/>
            <person name="Gorls H."/>
            <person name="Steinacker M."/>
            <person name="Weigel C."/>
            <person name="Dahse H.M."/>
            <person name="Kaster A.K."/>
            <person name="de Beer Z.W."/>
            <person name="Poulsen M."/>
            <person name="Beemelmanns C."/>
        </authorList>
    </citation>
    <scope>NUCLEOTIDE SEQUENCE [LARGE SCALE GENOMIC DNA]</scope>
    <source>
        <strain evidence="3 4">5-2</strain>
    </source>
</reference>
<protein>
    <submittedName>
        <fullName evidence="3">Cortical protein marker for cell polarity</fullName>
    </submittedName>
</protein>
<comment type="caution">
    <text evidence="3">The sequence shown here is derived from an EMBL/GenBank/DDBJ whole genome shotgun (WGS) entry which is preliminary data.</text>
</comment>
<feature type="chain" id="PRO_5015114478" evidence="2">
    <location>
        <begin position="23"/>
        <end position="356"/>
    </location>
</feature>
<gene>
    <name evidence="3" type="ORF">BTM25_11850</name>
</gene>
<dbReference type="AlphaFoldDB" id="A0A2P4UP01"/>
<evidence type="ECO:0000256" key="1">
    <source>
        <dbReference type="SAM" id="MobiDB-lite"/>
    </source>
</evidence>
<keyword evidence="4" id="KW-1185">Reference proteome</keyword>
<organism evidence="3 4">
    <name type="scientific">Actinomadura rubteroloni</name>
    <dbReference type="NCBI Taxonomy" id="1926885"/>
    <lineage>
        <taxon>Bacteria</taxon>
        <taxon>Bacillati</taxon>
        <taxon>Actinomycetota</taxon>
        <taxon>Actinomycetes</taxon>
        <taxon>Streptosporangiales</taxon>
        <taxon>Thermomonosporaceae</taxon>
        <taxon>Actinomadura</taxon>
    </lineage>
</organism>
<name>A0A2P4UP01_9ACTN</name>